<keyword evidence="1" id="KW-1133">Transmembrane helix</keyword>
<accession>K9W9N4</accession>
<sequence length="60" mass="6474">MVLDASSLASGLAIYCLVSSVTYVSSIALLYSMVSLASAPQLPRENNVRSHFLYLVIIQP</sequence>
<keyword evidence="1" id="KW-0812">Transmembrane</keyword>
<dbReference type="EMBL" id="CP003630">
    <property type="protein sequence ID" value="AFZ16207.1"/>
    <property type="molecule type" value="Genomic_DNA"/>
</dbReference>
<feature type="transmembrane region" description="Helical" evidence="1">
    <location>
        <begin position="12"/>
        <end position="34"/>
    </location>
</feature>
<name>K9W9N4_9CYAN</name>
<evidence type="ECO:0000313" key="3">
    <source>
        <dbReference type="Proteomes" id="UP000010471"/>
    </source>
</evidence>
<keyword evidence="3" id="KW-1185">Reference proteome</keyword>
<keyword evidence="1" id="KW-0472">Membrane</keyword>
<evidence type="ECO:0000256" key="1">
    <source>
        <dbReference type="SAM" id="Phobius"/>
    </source>
</evidence>
<protein>
    <submittedName>
        <fullName evidence="2">Uncharacterized protein</fullName>
    </submittedName>
</protein>
<reference evidence="2 3" key="1">
    <citation type="submission" date="2012-06" db="EMBL/GenBank/DDBJ databases">
        <title>Finished chromosome of genome of Microcoleus sp. PCC 7113.</title>
        <authorList>
            <consortium name="US DOE Joint Genome Institute"/>
            <person name="Gugger M."/>
            <person name="Coursin T."/>
            <person name="Rippka R."/>
            <person name="Tandeau De Marsac N."/>
            <person name="Huntemann M."/>
            <person name="Wei C.-L."/>
            <person name="Han J."/>
            <person name="Detter J.C."/>
            <person name="Han C."/>
            <person name="Tapia R."/>
            <person name="Chen A."/>
            <person name="Kyrpides N."/>
            <person name="Mavromatis K."/>
            <person name="Markowitz V."/>
            <person name="Szeto E."/>
            <person name="Ivanova N."/>
            <person name="Pagani I."/>
            <person name="Pati A."/>
            <person name="Goodwin L."/>
            <person name="Nordberg H.P."/>
            <person name="Cantor M.N."/>
            <person name="Hua S.X."/>
            <person name="Woyke T."/>
            <person name="Kerfeld C.A."/>
        </authorList>
    </citation>
    <scope>NUCLEOTIDE SEQUENCE [LARGE SCALE GENOMIC DNA]</scope>
    <source>
        <strain evidence="2 3">PCC 7113</strain>
    </source>
</reference>
<dbReference type="STRING" id="1173027.Mic7113_0277"/>
<dbReference type="HOGENOM" id="CLU_2936481_0_0_3"/>
<dbReference type="KEGG" id="mic:Mic7113_0277"/>
<dbReference type="AlphaFoldDB" id="K9W9N4"/>
<gene>
    <name evidence="2" type="ORF">Mic7113_0277</name>
</gene>
<evidence type="ECO:0000313" key="2">
    <source>
        <dbReference type="EMBL" id="AFZ16207.1"/>
    </source>
</evidence>
<organism evidence="2 3">
    <name type="scientific">Allocoleopsis franciscana PCC 7113</name>
    <dbReference type="NCBI Taxonomy" id="1173027"/>
    <lineage>
        <taxon>Bacteria</taxon>
        <taxon>Bacillati</taxon>
        <taxon>Cyanobacteriota</taxon>
        <taxon>Cyanophyceae</taxon>
        <taxon>Coleofasciculales</taxon>
        <taxon>Coleofasciculaceae</taxon>
        <taxon>Allocoleopsis</taxon>
        <taxon>Allocoleopsis franciscana</taxon>
    </lineage>
</organism>
<dbReference type="Proteomes" id="UP000010471">
    <property type="component" value="Chromosome"/>
</dbReference>
<proteinExistence type="predicted"/>